<sequence length="366" mass="41636">MPSPSQPQLRNLNIDIGDDGHCYRHNRATTCLPPTMTLPTTRPHPIPNNDVGDGHCYRLTRLQLTCLTHHRDQTPQPHSTWQLLPAFPDMPTLREMSASSSVGSVLHGEPLSSMESMPHAEPLLSSVESVPHGEQLPSLSSKHYRGLWYFFGLIGDYTSLLILRHDCPQHAPAMSVKSTWQTWWKKRHLYLNATRNKKRPTLGGQGRPSSILFGSELLAFMQAVRHESHFLTTAHLVTWIKKHQHEWLQGYMSTKTSDIHAYHALLGRCQRFAHRHGFSQRIPCFSKLKLLELEQVRTTFAAAFWVKHDAQPLRDIVNVDETAVFYDMPSRRTWCAVGEDSNVEASEKHSDRLTAVMSICADGMKD</sequence>
<evidence type="ECO:0000313" key="1">
    <source>
        <dbReference type="EMBL" id="RHY05959.1"/>
    </source>
</evidence>
<organism evidence="1 2">
    <name type="scientific">Aphanomyces astaci</name>
    <name type="common">Crayfish plague agent</name>
    <dbReference type="NCBI Taxonomy" id="112090"/>
    <lineage>
        <taxon>Eukaryota</taxon>
        <taxon>Sar</taxon>
        <taxon>Stramenopiles</taxon>
        <taxon>Oomycota</taxon>
        <taxon>Saprolegniomycetes</taxon>
        <taxon>Saprolegniales</taxon>
        <taxon>Verrucalvaceae</taxon>
        <taxon>Aphanomyces</taxon>
    </lineage>
</organism>
<accession>A0A397AJQ0</accession>
<dbReference type="Proteomes" id="UP000265427">
    <property type="component" value="Unassembled WGS sequence"/>
</dbReference>
<reference evidence="1 2" key="1">
    <citation type="submission" date="2018-08" db="EMBL/GenBank/DDBJ databases">
        <title>Aphanomyces genome sequencing and annotation.</title>
        <authorList>
            <person name="Minardi D."/>
            <person name="Oidtmann B."/>
            <person name="Van Der Giezen M."/>
            <person name="Studholme D.J."/>
        </authorList>
    </citation>
    <scope>NUCLEOTIDE SEQUENCE [LARGE SCALE GENOMIC DNA]</scope>
    <source>
        <strain evidence="1 2">Kv</strain>
    </source>
</reference>
<protein>
    <submittedName>
        <fullName evidence="1">Uncharacterized protein</fullName>
    </submittedName>
</protein>
<dbReference type="AlphaFoldDB" id="A0A397AJQ0"/>
<dbReference type="VEuPathDB" id="FungiDB:H257_15719"/>
<comment type="caution">
    <text evidence="1">The sequence shown here is derived from an EMBL/GenBank/DDBJ whole genome shotgun (WGS) entry which is preliminary data.</text>
</comment>
<dbReference type="EMBL" id="QUSZ01006378">
    <property type="protein sequence ID" value="RHY05959.1"/>
    <property type="molecule type" value="Genomic_DNA"/>
</dbReference>
<proteinExistence type="predicted"/>
<name>A0A397AJQ0_APHAT</name>
<gene>
    <name evidence="1" type="ORF">DYB36_006497</name>
</gene>
<evidence type="ECO:0000313" key="2">
    <source>
        <dbReference type="Proteomes" id="UP000265427"/>
    </source>
</evidence>